<comment type="subcellular location">
    <subcellularLocation>
        <location evidence="1">Cell membrane</location>
        <topology evidence="1">Multi-pass membrane protein</topology>
    </subcellularLocation>
</comment>
<feature type="transmembrane region" description="Helical" evidence="7">
    <location>
        <begin position="53"/>
        <end position="74"/>
    </location>
</feature>
<comment type="caution">
    <text evidence="8">The sequence shown here is derived from an EMBL/GenBank/DDBJ whole genome shotgun (WGS) entry which is preliminary data.</text>
</comment>
<feature type="transmembrane region" description="Helical" evidence="7">
    <location>
        <begin position="245"/>
        <end position="268"/>
    </location>
</feature>
<evidence type="ECO:0000256" key="4">
    <source>
        <dbReference type="ARBA" id="ARBA00022989"/>
    </source>
</evidence>
<feature type="transmembrane region" description="Helical" evidence="7">
    <location>
        <begin position="86"/>
        <end position="105"/>
    </location>
</feature>
<gene>
    <name evidence="8" type="ORF">BJ983_003303</name>
</gene>
<dbReference type="InterPro" id="IPR019108">
    <property type="entry name" value="Caa3_assmbl_CtaG-rel"/>
</dbReference>
<organism evidence="8 9">
    <name type="scientific">Actinomycetospora corticicola</name>
    <dbReference type="NCBI Taxonomy" id="663602"/>
    <lineage>
        <taxon>Bacteria</taxon>
        <taxon>Bacillati</taxon>
        <taxon>Actinomycetota</taxon>
        <taxon>Actinomycetes</taxon>
        <taxon>Pseudonocardiales</taxon>
        <taxon>Pseudonocardiaceae</taxon>
        <taxon>Actinomycetospora</taxon>
    </lineage>
</organism>
<dbReference type="Pfam" id="PF09678">
    <property type="entry name" value="Caa3_CtaG"/>
    <property type="match status" value="1"/>
</dbReference>
<keyword evidence="2" id="KW-1003">Cell membrane</keyword>
<evidence type="ECO:0000256" key="7">
    <source>
        <dbReference type="SAM" id="Phobius"/>
    </source>
</evidence>
<keyword evidence="3 7" id="KW-0812">Transmembrane</keyword>
<name>A0A7Y9DXG8_9PSEU</name>
<feature type="transmembrane region" description="Helical" evidence="7">
    <location>
        <begin position="200"/>
        <end position="225"/>
    </location>
</feature>
<proteinExistence type="predicted"/>
<evidence type="ECO:0000256" key="1">
    <source>
        <dbReference type="ARBA" id="ARBA00004651"/>
    </source>
</evidence>
<keyword evidence="4 7" id="KW-1133">Transmembrane helix</keyword>
<feature type="region of interest" description="Disordered" evidence="6">
    <location>
        <begin position="282"/>
        <end position="301"/>
    </location>
</feature>
<feature type="transmembrane region" description="Helical" evidence="7">
    <location>
        <begin position="126"/>
        <end position="148"/>
    </location>
</feature>
<reference evidence="8 9" key="1">
    <citation type="submission" date="2020-07" db="EMBL/GenBank/DDBJ databases">
        <title>Sequencing the genomes of 1000 actinobacteria strains.</title>
        <authorList>
            <person name="Klenk H.-P."/>
        </authorList>
    </citation>
    <scope>NUCLEOTIDE SEQUENCE [LARGE SCALE GENOMIC DNA]</scope>
    <source>
        <strain evidence="8 9">DSM 45772</strain>
    </source>
</reference>
<dbReference type="GO" id="GO:0005886">
    <property type="term" value="C:plasma membrane"/>
    <property type="evidence" value="ECO:0007669"/>
    <property type="project" value="UniProtKB-SubCell"/>
</dbReference>
<evidence type="ECO:0000256" key="6">
    <source>
        <dbReference type="SAM" id="MobiDB-lite"/>
    </source>
</evidence>
<accession>A0A7Y9DXG8</accession>
<evidence type="ECO:0000256" key="5">
    <source>
        <dbReference type="ARBA" id="ARBA00023136"/>
    </source>
</evidence>
<evidence type="ECO:0000256" key="3">
    <source>
        <dbReference type="ARBA" id="ARBA00022692"/>
    </source>
</evidence>
<dbReference type="Proteomes" id="UP000535890">
    <property type="component" value="Unassembled WGS sequence"/>
</dbReference>
<dbReference type="EMBL" id="JACCBN010000001">
    <property type="protein sequence ID" value="NYD37201.1"/>
    <property type="molecule type" value="Genomic_DNA"/>
</dbReference>
<keyword evidence="9" id="KW-1185">Reference proteome</keyword>
<feature type="transmembrane region" description="Helical" evidence="7">
    <location>
        <begin position="160"/>
        <end position="179"/>
    </location>
</feature>
<feature type="transmembrane region" description="Helical" evidence="7">
    <location>
        <begin position="20"/>
        <end position="41"/>
    </location>
</feature>
<dbReference type="RefSeq" id="WP_343054223.1">
    <property type="nucleotide sequence ID" value="NZ_BAABHP010000014.1"/>
</dbReference>
<evidence type="ECO:0000313" key="9">
    <source>
        <dbReference type="Proteomes" id="UP000535890"/>
    </source>
</evidence>
<keyword evidence="5 7" id="KW-0472">Membrane</keyword>
<protein>
    <submittedName>
        <fullName evidence="8">Cytochrome c oxidase assembly factor CtaG</fullName>
    </submittedName>
</protein>
<dbReference type="AlphaFoldDB" id="A0A7Y9DXG8"/>
<evidence type="ECO:0000313" key="8">
    <source>
        <dbReference type="EMBL" id="NYD37201.1"/>
    </source>
</evidence>
<evidence type="ECO:0000256" key="2">
    <source>
        <dbReference type="ARBA" id="ARBA00022475"/>
    </source>
</evidence>
<sequence>MIVPGAGLPPLTAARLFTAWTAAPGVLGGMALLGGGYGLGVRRLAGPWPVRRTVAFGAGVVLLAVIGCSAIAVYDDTLFWTRALQGVVLLVVAPMLLAAGAPLTLARGTLPGPVVVTLGRWRRSGVARALTAPGAATLALVAPPFVLYLTGLYPLELRSATVSGVVSVGLLAAGLLYAISRLQIDPVPRTTHHGLTLGIAIAEVVTDGVLGLVLWLGPLLAVAHYTAVDRSWGPSPRDDQAIGAGVWWIGGDLAGLPFLGAIAARFAAADAREARRIDAELDEQEAAGERGSGLWWEQPGR</sequence>